<dbReference type="InterPro" id="IPR012338">
    <property type="entry name" value="Beta-lactam/transpept-like"/>
</dbReference>
<accession>A0A1H2MRR9</accession>
<dbReference type="InterPro" id="IPR001466">
    <property type="entry name" value="Beta-lactam-related"/>
</dbReference>
<dbReference type="PANTHER" id="PTHR46825">
    <property type="entry name" value="D-ALANYL-D-ALANINE-CARBOXYPEPTIDASE/ENDOPEPTIDASE AMPH"/>
    <property type="match status" value="1"/>
</dbReference>
<evidence type="ECO:0000313" key="3">
    <source>
        <dbReference type="Proteomes" id="UP000198600"/>
    </source>
</evidence>
<dbReference type="Proteomes" id="UP000198600">
    <property type="component" value="Chromosome I"/>
</dbReference>
<proteinExistence type="predicted"/>
<name>A0A1H2MRR9_9PSED</name>
<organism evidence="2 3">
    <name type="scientific">Pseudomonas mucidolens</name>
    <dbReference type="NCBI Taxonomy" id="46679"/>
    <lineage>
        <taxon>Bacteria</taxon>
        <taxon>Pseudomonadati</taxon>
        <taxon>Pseudomonadota</taxon>
        <taxon>Gammaproteobacteria</taxon>
        <taxon>Pseudomonadales</taxon>
        <taxon>Pseudomonadaceae</taxon>
        <taxon>Pseudomonas</taxon>
    </lineage>
</organism>
<feature type="domain" description="Beta-lactamase-related" evidence="1">
    <location>
        <begin position="7"/>
        <end position="326"/>
    </location>
</feature>
<dbReference type="Gene3D" id="3.40.710.10">
    <property type="entry name" value="DD-peptidase/beta-lactamase superfamily"/>
    <property type="match status" value="1"/>
</dbReference>
<dbReference type="Pfam" id="PF00144">
    <property type="entry name" value="Beta-lactamase"/>
    <property type="match status" value="1"/>
</dbReference>
<dbReference type="RefSeq" id="WP_157720763.1">
    <property type="nucleotide sequence ID" value="NZ_LS483433.1"/>
</dbReference>
<gene>
    <name evidence="2" type="ORF">SAMN05216202_2145</name>
</gene>
<sequence length="446" mass="48093">MTHDFATVIGDLTRSGEVTGASFAYWDGEQLHSAVGGLRNSVTGDPVTLDTLMHIGSITKVLNATLFMQLVDDGLISLDDPVAKHLPELRLGDPQALPRITCRMLINHTNGIDYDCPAYLGFDEQRIVDAIEDCASKLQLHPPGEATAYSNVGTVIAGYIAQKLRGESWYSLIKSRIFEPLGLEHSLADITELPRFRVSVGDQVDTAGKLVQSTRPFLPLSFAPAGATVMMTGADLVNFARALINGGIGVNGTRILSQASASLMAQETTGFISPHNWRVGLGWMILEGGVLFHGGGGPGVNSALYAHPESGKAFALLTNCSKYGAFDATLVDPILESWGSTAAPLTPIEGDFDTAPYEGSFENQLFRFDIYREGDQLCARMVARQDVYETDNAQAPAFLLKRAGEHLFQMSMGGVAHPFPLAFVNPDASGKMQRLGAMVRIFNRVV</sequence>
<protein>
    <submittedName>
        <fullName evidence="2">CubicO group peptidase, beta-lactamase class C family</fullName>
    </submittedName>
</protein>
<reference evidence="3" key="1">
    <citation type="submission" date="2016-10" db="EMBL/GenBank/DDBJ databases">
        <authorList>
            <person name="Varghese N."/>
            <person name="Submissions S."/>
        </authorList>
    </citation>
    <scope>NUCLEOTIDE SEQUENCE [LARGE SCALE GENOMIC DNA]</scope>
    <source>
        <strain evidence="3">LMG 2223</strain>
    </source>
</reference>
<dbReference type="InterPro" id="IPR050491">
    <property type="entry name" value="AmpC-like"/>
</dbReference>
<dbReference type="PANTHER" id="PTHR46825:SF8">
    <property type="entry name" value="BETA-LACTAMASE-RELATED"/>
    <property type="match status" value="1"/>
</dbReference>
<keyword evidence="3" id="KW-1185">Reference proteome</keyword>
<dbReference type="AlphaFoldDB" id="A0A1H2MRR9"/>
<dbReference type="STRING" id="46679.SAMN05216202_2145"/>
<dbReference type="SUPFAM" id="SSF56601">
    <property type="entry name" value="beta-lactamase/transpeptidase-like"/>
    <property type="match status" value="1"/>
</dbReference>
<evidence type="ECO:0000313" key="2">
    <source>
        <dbReference type="EMBL" id="SDU95206.1"/>
    </source>
</evidence>
<dbReference type="EMBL" id="LT629802">
    <property type="protein sequence ID" value="SDU95206.1"/>
    <property type="molecule type" value="Genomic_DNA"/>
</dbReference>
<evidence type="ECO:0000259" key="1">
    <source>
        <dbReference type="Pfam" id="PF00144"/>
    </source>
</evidence>